<dbReference type="InterPro" id="IPR022615">
    <property type="entry name" value="NqrA_C_domain"/>
</dbReference>
<evidence type="ECO:0000256" key="4">
    <source>
        <dbReference type="ARBA" id="ARBA00023053"/>
    </source>
</evidence>
<dbReference type="PANTHER" id="PTHR37839:SF1">
    <property type="entry name" value="NA(+)-TRANSLOCATING NADH-QUINONE REDUCTASE SUBUNIT A"/>
    <property type="match status" value="1"/>
</dbReference>
<dbReference type="GO" id="GO:0006814">
    <property type="term" value="P:sodium ion transport"/>
    <property type="evidence" value="ECO:0007669"/>
    <property type="project" value="UniProtKB-KW"/>
</dbReference>
<dbReference type="HAMAP" id="MF_00425">
    <property type="entry name" value="NqrA"/>
    <property type="match status" value="1"/>
</dbReference>
<feature type="domain" description="NqrA N-terminal barrel-sandwich hybrid" evidence="8">
    <location>
        <begin position="5"/>
        <end position="97"/>
    </location>
</feature>
<evidence type="ECO:0000256" key="7">
    <source>
        <dbReference type="ARBA" id="ARBA00023201"/>
    </source>
</evidence>
<evidence type="ECO:0000256" key="6">
    <source>
        <dbReference type="ARBA" id="ARBA00023075"/>
    </source>
</evidence>
<evidence type="ECO:0000259" key="10">
    <source>
        <dbReference type="Pfam" id="PF24836"/>
    </source>
</evidence>
<dbReference type="Pfam" id="PF05896">
    <property type="entry name" value="NQRA_N"/>
    <property type="match status" value="1"/>
</dbReference>
<protein>
    <submittedName>
        <fullName evidence="11">Uncharacterized protein</fullName>
    </submittedName>
</protein>
<dbReference type="Pfam" id="PF11973">
    <property type="entry name" value="NQRA_SLBB"/>
    <property type="match status" value="1"/>
</dbReference>
<keyword evidence="7" id="KW-0739">Sodium transport</keyword>
<dbReference type="Pfam" id="PF24836">
    <property type="entry name" value="NQRA_2nd"/>
    <property type="match status" value="1"/>
</dbReference>
<evidence type="ECO:0000256" key="2">
    <source>
        <dbReference type="ARBA" id="ARBA00022967"/>
    </source>
</evidence>
<dbReference type="GO" id="GO:0016655">
    <property type="term" value="F:oxidoreductase activity, acting on NAD(P)H, quinone or similar compound as acceptor"/>
    <property type="evidence" value="ECO:0007669"/>
    <property type="project" value="InterPro"/>
</dbReference>
<gene>
    <name evidence="11" type="ORF">METZ01_LOCUS4141</name>
</gene>
<evidence type="ECO:0000256" key="1">
    <source>
        <dbReference type="ARBA" id="ARBA00022448"/>
    </source>
</evidence>
<evidence type="ECO:0000256" key="3">
    <source>
        <dbReference type="ARBA" id="ARBA00023027"/>
    </source>
</evidence>
<reference evidence="11" key="1">
    <citation type="submission" date="2018-05" db="EMBL/GenBank/DDBJ databases">
        <authorList>
            <person name="Lanie J.A."/>
            <person name="Ng W.-L."/>
            <person name="Kazmierczak K.M."/>
            <person name="Andrzejewski T.M."/>
            <person name="Davidsen T.M."/>
            <person name="Wayne K.J."/>
            <person name="Tettelin H."/>
            <person name="Glass J.I."/>
            <person name="Rusch D."/>
            <person name="Podicherti R."/>
            <person name="Tsui H.-C.T."/>
            <person name="Winkler M.E."/>
        </authorList>
    </citation>
    <scope>NUCLEOTIDE SEQUENCE</scope>
</reference>
<organism evidence="11">
    <name type="scientific">marine metagenome</name>
    <dbReference type="NCBI Taxonomy" id="408172"/>
    <lineage>
        <taxon>unclassified sequences</taxon>
        <taxon>metagenomes</taxon>
        <taxon>ecological metagenomes</taxon>
    </lineage>
</organism>
<dbReference type="PANTHER" id="PTHR37839">
    <property type="entry name" value="NA(+)-TRANSLOCATING NADH-QUINONE REDUCTASE SUBUNIT A"/>
    <property type="match status" value="1"/>
</dbReference>
<dbReference type="NCBIfam" id="TIGR01936">
    <property type="entry name" value="nqrA"/>
    <property type="match status" value="1"/>
</dbReference>
<evidence type="ECO:0000313" key="11">
    <source>
        <dbReference type="EMBL" id="SUZ51287.1"/>
    </source>
</evidence>
<feature type="domain" description="NqrA second alpha/beta" evidence="10">
    <location>
        <begin position="120"/>
        <end position="259"/>
    </location>
</feature>
<evidence type="ECO:0000259" key="8">
    <source>
        <dbReference type="Pfam" id="PF05896"/>
    </source>
</evidence>
<accession>A0A381N9V7</accession>
<keyword evidence="1" id="KW-0813">Transport</keyword>
<evidence type="ECO:0000256" key="5">
    <source>
        <dbReference type="ARBA" id="ARBA00023065"/>
    </source>
</evidence>
<feature type="domain" description="Na(+)-translocating NADH-quinone reductase subunit A C-terminal" evidence="9">
    <location>
        <begin position="267"/>
        <end position="313"/>
    </location>
</feature>
<evidence type="ECO:0000259" key="9">
    <source>
        <dbReference type="Pfam" id="PF11973"/>
    </source>
</evidence>
<name>A0A381N9V7_9ZZZZ</name>
<dbReference type="EMBL" id="UINC01000216">
    <property type="protein sequence ID" value="SUZ51287.1"/>
    <property type="molecule type" value="Genomic_DNA"/>
</dbReference>
<dbReference type="NCBIfam" id="NF003761">
    <property type="entry name" value="PRK05352.1-4"/>
    <property type="match status" value="1"/>
</dbReference>
<dbReference type="InterPro" id="IPR056148">
    <property type="entry name" value="NQRA_2nd"/>
</dbReference>
<proteinExistence type="inferred from homology"/>
<dbReference type="InterPro" id="IPR008703">
    <property type="entry name" value="NqrA"/>
</dbReference>
<keyword evidence="5" id="KW-0406">Ion transport</keyword>
<keyword evidence="2" id="KW-1278">Translocase</keyword>
<dbReference type="InterPro" id="IPR056147">
    <property type="entry name" value="NQRA_N"/>
</dbReference>
<sequence>MSFKINLSKGFDINLIGEAVKTITTIKPPSSFAIKPTDFIGITRPKLLKNVGDEVKAGTPILFDKLSDQVMYCSPVSGEIIEVVRGLKRRIEEIRILPDKKNIYVKNKKFSSLEIDQFRKEDIIKSLTSSGIWPHIIQRPFGLVADPNSKPKAIHVSFFDTHPLAPSSEVLYKDDLEYIKSALRIISKLTDGKIHLNHNKDSIEHFSIDGYENNVFSGPHPSGNVGVQIHHIDAVNKEDVVWSTSPQGLIEIGKFFLEGIYDASKKICLVGSEVKKTQYYSCISGTSVMNILENNIKEGTQRIISGNVLTGSSIGSKGYLGFYDSMVTVIPEGNSHEFLGWILPVIKKLSFQRAFGLFSFLNPKKKYNLNTNTNGELRAFVQTGVFSKVLPMDILPTYLFKAILAEDYDEMEELGIYELVEEDVAICEFVDVSKNDLQKLLRKGLNLLKDS</sequence>
<keyword evidence="4" id="KW-0915">Sodium</keyword>
<keyword evidence="3" id="KW-0520">NAD</keyword>
<keyword evidence="6" id="KW-0830">Ubiquinone</keyword>
<dbReference type="AlphaFoldDB" id="A0A381N9V7"/>